<accession>X1DNZ3</accession>
<comment type="caution">
    <text evidence="1">The sequence shown here is derived from an EMBL/GenBank/DDBJ whole genome shotgun (WGS) entry which is preliminary data.</text>
</comment>
<dbReference type="EMBL" id="BART01033349">
    <property type="protein sequence ID" value="GAH06714.1"/>
    <property type="molecule type" value="Genomic_DNA"/>
</dbReference>
<protein>
    <submittedName>
        <fullName evidence="1">Uncharacterized protein</fullName>
    </submittedName>
</protein>
<reference evidence="1" key="1">
    <citation type="journal article" date="2014" name="Front. Microbiol.">
        <title>High frequency of phylogenetically diverse reductive dehalogenase-homologous genes in deep subseafloor sedimentary metagenomes.</title>
        <authorList>
            <person name="Kawai M."/>
            <person name="Futagami T."/>
            <person name="Toyoda A."/>
            <person name="Takaki Y."/>
            <person name="Nishi S."/>
            <person name="Hori S."/>
            <person name="Arai W."/>
            <person name="Tsubouchi T."/>
            <person name="Morono Y."/>
            <person name="Uchiyama I."/>
            <person name="Ito T."/>
            <person name="Fujiyama A."/>
            <person name="Inagaki F."/>
            <person name="Takami H."/>
        </authorList>
    </citation>
    <scope>NUCLEOTIDE SEQUENCE</scope>
    <source>
        <strain evidence="1">Expedition CK06-06</strain>
    </source>
</reference>
<sequence length="171" mass="17909">MFKRIIIPLLLILFMASMAAFGAPTYGNVGPTTEFEYDIKIISEIVAEGTTADDWETTVEFVDPDADRTITIPNYDVTVGSAIFLTVTDNENTAENNAILFTSGGVEAGVLNIESDGGDFYYNPSTGTVTATVFAGDGSLLTGVGVAAASALTITARADGDLKKGEAVYVS</sequence>
<dbReference type="AlphaFoldDB" id="X1DNZ3"/>
<organism evidence="1">
    <name type="scientific">marine sediment metagenome</name>
    <dbReference type="NCBI Taxonomy" id="412755"/>
    <lineage>
        <taxon>unclassified sequences</taxon>
        <taxon>metagenomes</taxon>
        <taxon>ecological metagenomes</taxon>
    </lineage>
</organism>
<feature type="non-terminal residue" evidence="1">
    <location>
        <position position="171"/>
    </location>
</feature>
<evidence type="ECO:0000313" key="1">
    <source>
        <dbReference type="EMBL" id="GAH06714.1"/>
    </source>
</evidence>
<gene>
    <name evidence="1" type="ORF">S01H4_57352</name>
</gene>
<name>X1DNZ3_9ZZZZ</name>
<proteinExistence type="predicted"/>